<protein>
    <recommendedName>
        <fullName evidence="5">BPTI/Kunitz inhibitor domain-containing protein</fullName>
    </recommendedName>
</protein>
<sequence>MGIFRPTAMVIAALVCTLIVQESSALQRESYFQPRRHLNEVFERNFYTVERCLLPPESGPCMGYFMRYAYDARSGQCVKFVYGGCQGNGNRFDSKEECEDQCARTLYDFA</sequence>
<dbReference type="GO" id="GO:0004867">
    <property type="term" value="F:serine-type endopeptidase inhibitor activity"/>
    <property type="evidence" value="ECO:0007669"/>
    <property type="project" value="UniProtKB-KW"/>
</dbReference>
<dbReference type="InterPro" id="IPR050098">
    <property type="entry name" value="TFPI/VKTCI-like"/>
</dbReference>
<dbReference type="PROSITE" id="PS50279">
    <property type="entry name" value="BPTI_KUNITZ_2"/>
    <property type="match status" value="1"/>
</dbReference>
<evidence type="ECO:0000313" key="7">
    <source>
        <dbReference type="Proteomes" id="UP000324629"/>
    </source>
</evidence>
<evidence type="ECO:0000256" key="3">
    <source>
        <dbReference type="ARBA" id="ARBA00023157"/>
    </source>
</evidence>
<dbReference type="PANTHER" id="PTHR10083">
    <property type="entry name" value="KUNITZ-TYPE PROTEASE INHIBITOR-RELATED"/>
    <property type="match status" value="1"/>
</dbReference>
<dbReference type="InterPro" id="IPR036880">
    <property type="entry name" value="Kunitz_BPTI_sf"/>
</dbReference>
<accession>A0A5J4N889</accession>
<reference evidence="6 7" key="1">
    <citation type="journal article" date="2019" name="Gigascience">
        <title>Whole-genome sequence of the oriental lung fluke Paragonimus westermani.</title>
        <authorList>
            <person name="Oey H."/>
            <person name="Zakrzewski M."/>
            <person name="Narain K."/>
            <person name="Devi K.R."/>
            <person name="Agatsuma T."/>
            <person name="Nawaratna S."/>
            <person name="Gobert G.N."/>
            <person name="Jones M.K."/>
            <person name="Ragan M.A."/>
            <person name="McManus D.P."/>
            <person name="Krause L."/>
        </authorList>
    </citation>
    <scope>NUCLEOTIDE SEQUENCE [LARGE SCALE GENOMIC DNA]</scope>
    <source>
        <strain evidence="6 7">IND2009</strain>
    </source>
</reference>
<comment type="caution">
    <text evidence="6">The sequence shown here is derived from an EMBL/GenBank/DDBJ whole genome shotgun (WGS) entry which is preliminary data.</text>
</comment>
<dbReference type="Proteomes" id="UP000324629">
    <property type="component" value="Unassembled WGS sequence"/>
</dbReference>
<dbReference type="SUPFAM" id="SSF57362">
    <property type="entry name" value="BPTI-like"/>
    <property type="match status" value="1"/>
</dbReference>
<feature type="signal peptide" evidence="4">
    <location>
        <begin position="1"/>
        <end position="25"/>
    </location>
</feature>
<dbReference type="PROSITE" id="PS00280">
    <property type="entry name" value="BPTI_KUNITZ_1"/>
    <property type="match status" value="1"/>
</dbReference>
<keyword evidence="7" id="KW-1185">Reference proteome</keyword>
<evidence type="ECO:0000256" key="2">
    <source>
        <dbReference type="ARBA" id="ARBA00022900"/>
    </source>
</evidence>
<dbReference type="InterPro" id="IPR020901">
    <property type="entry name" value="Prtase_inh_Kunz-CS"/>
</dbReference>
<dbReference type="InterPro" id="IPR002223">
    <property type="entry name" value="Kunitz_BPTI"/>
</dbReference>
<keyword evidence="3" id="KW-1015">Disulfide bond</keyword>
<keyword evidence="1" id="KW-0646">Protease inhibitor</keyword>
<feature type="chain" id="PRO_5023920994" description="BPTI/Kunitz inhibitor domain-containing protein" evidence="4">
    <location>
        <begin position="26"/>
        <end position="110"/>
    </location>
</feature>
<evidence type="ECO:0000259" key="5">
    <source>
        <dbReference type="PROSITE" id="PS50279"/>
    </source>
</evidence>
<organism evidence="6 7">
    <name type="scientific">Paragonimus westermani</name>
    <dbReference type="NCBI Taxonomy" id="34504"/>
    <lineage>
        <taxon>Eukaryota</taxon>
        <taxon>Metazoa</taxon>
        <taxon>Spiralia</taxon>
        <taxon>Lophotrochozoa</taxon>
        <taxon>Platyhelminthes</taxon>
        <taxon>Trematoda</taxon>
        <taxon>Digenea</taxon>
        <taxon>Plagiorchiida</taxon>
        <taxon>Troglotremata</taxon>
        <taxon>Troglotrematidae</taxon>
        <taxon>Paragonimus</taxon>
    </lineage>
</organism>
<keyword evidence="2" id="KW-0722">Serine protease inhibitor</keyword>
<gene>
    <name evidence="6" type="ORF">DEA37_0003861</name>
</gene>
<proteinExistence type="predicted"/>
<dbReference type="Pfam" id="PF00014">
    <property type="entry name" value="Kunitz_BPTI"/>
    <property type="match status" value="1"/>
</dbReference>
<dbReference type="PRINTS" id="PR00759">
    <property type="entry name" value="BASICPTASE"/>
</dbReference>
<dbReference type="SMART" id="SM00131">
    <property type="entry name" value="KU"/>
    <property type="match status" value="1"/>
</dbReference>
<evidence type="ECO:0000313" key="6">
    <source>
        <dbReference type="EMBL" id="KAA3671752.1"/>
    </source>
</evidence>
<name>A0A5J4N889_9TREM</name>
<dbReference type="PANTHER" id="PTHR10083:SF328">
    <property type="entry name" value="TISSUE FACTOR PATHWAY INHIBITOR"/>
    <property type="match status" value="1"/>
</dbReference>
<keyword evidence="4" id="KW-0732">Signal</keyword>
<dbReference type="Gene3D" id="4.10.410.10">
    <property type="entry name" value="Pancreatic trypsin inhibitor Kunitz domain"/>
    <property type="match status" value="1"/>
</dbReference>
<dbReference type="GO" id="GO:0005615">
    <property type="term" value="C:extracellular space"/>
    <property type="evidence" value="ECO:0007669"/>
    <property type="project" value="TreeGrafter"/>
</dbReference>
<dbReference type="CDD" id="cd00109">
    <property type="entry name" value="Kunitz-type"/>
    <property type="match status" value="1"/>
</dbReference>
<dbReference type="EMBL" id="QNGE01005881">
    <property type="protein sequence ID" value="KAA3671752.1"/>
    <property type="molecule type" value="Genomic_DNA"/>
</dbReference>
<dbReference type="FunFam" id="4.10.410.10:FF:000002">
    <property type="entry name" value="WAP, follistatin/kazal, immunoglobulin, kunitz and netrin domain-containing 2"/>
    <property type="match status" value="1"/>
</dbReference>
<feature type="domain" description="BPTI/Kunitz inhibitor" evidence="5">
    <location>
        <begin position="52"/>
        <end position="102"/>
    </location>
</feature>
<evidence type="ECO:0000256" key="4">
    <source>
        <dbReference type="SAM" id="SignalP"/>
    </source>
</evidence>
<evidence type="ECO:0000256" key="1">
    <source>
        <dbReference type="ARBA" id="ARBA00022690"/>
    </source>
</evidence>
<dbReference type="AlphaFoldDB" id="A0A5J4N889"/>